<name>A0AAV4IJS3_9GAST</name>
<evidence type="ECO:0000313" key="3">
    <source>
        <dbReference type="Proteomes" id="UP000762676"/>
    </source>
</evidence>
<proteinExistence type="predicted"/>
<keyword evidence="3" id="KW-1185">Reference proteome</keyword>
<dbReference type="EMBL" id="BMAT01009630">
    <property type="protein sequence ID" value="GFS10504.1"/>
    <property type="molecule type" value="Genomic_DNA"/>
</dbReference>
<dbReference type="AlphaFoldDB" id="A0AAV4IJS3"/>
<protein>
    <submittedName>
        <fullName evidence="2">Uncharacterized protein</fullName>
    </submittedName>
</protein>
<sequence length="112" mass="12716">MELKPYCNLPAEMKHTQSKEGTCRTIMSSRSRHYELARSIVGPVHPYETYGNQYATPEEIVKDFGAYENTLLQISNVGNPIQNENRAKTTTKSSSQDPKPYENLDAVNKYSN</sequence>
<evidence type="ECO:0000313" key="2">
    <source>
        <dbReference type="EMBL" id="GFS10504.1"/>
    </source>
</evidence>
<dbReference type="Proteomes" id="UP000762676">
    <property type="component" value="Unassembled WGS sequence"/>
</dbReference>
<evidence type="ECO:0000256" key="1">
    <source>
        <dbReference type="SAM" id="MobiDB-lite"/>
    </source>
</evidence>
<feature type="region of interest" description="Disordered" evidence="1">
    <location>
        <begin position="78"/>
        <end position="112"/>
    </location>
</feature>
<reference evidence="2 3" key="1">
    <citation type="journal article" date="2021" name="Elife">
        <title>Chloroplast acquisition without the gene transfer in kleptoplastic sea slugs, Plakobranchus ocellatus.</title>
        <authorList>
            <person name="Maeda T."/>
            <person name="Takahashi S."/>
            <person name="Yoshida T."/>
            <person name="Shimamura S."/>
            <person name="Takaki Y."/>
            <person name="Nagai Y."/>
            <person name="Toyoda A."/>
            <person name="Suzuki Y."/>
            <person name="Arimoto A."/>
            <person name="Ishii H."/>
            <person name="Satoh N."/>
            <person name="Nishiyama T."/>
            <person name="Hasebe M."/>
            <person name="Maruyama T."/>
            <person name="Minagawa J."/>
            <person name="Obokata J."/>
            <person name="Shigenobu S."/>
        </authorList>
    </citation>
    <scope>NUCLEOTIDE SEQUENCE [LARGE SCALE GENOMIC DNA]</scope>
</reference>
<comment type="caution">
    <text evidence="2">The sequence shown here is derived from an EMBL/GenBank/DDBJ whole genome shotgun (WGS) entry which is preliminary data.</text>
</comment>
<gene>
    <name evidence="2" type="ORF">ElyMa_004810800</name>
</gene>
<organism evidence="2 3">
    <name type="scientific">Elysia marginata</name>
    <dbReference type="NCBI Taxonomy" id="1093978"/>
    <lineage>
        <taxon>Eukaryota</taxon>
        <taxon>Metazoa</taxon>
        <taxon>Spiralia</taxon>
        <taxon>Lophotrochozoa</taxon>
        <taxon>Mollusca</taxon>
        <taxon>Gastropoda</taxon>
        <taxon>Heterobranchia</taxon>
        <taxon>Euthyneura</taxon>
        <taxon>Panpulmonata</taxon>
        <taxon>Sacoglossa</taxon>
        <taxon>Placobranchoidea</taxon>
        <taxon>Plakobranchidae</taxon>
        <taxon>Elysia</taxon>
    </lineage>
</organism>
<feature type="compositionally biased region" description="Polar residues" evidence="1">
    <location>
        <begin position="78"/>
        <end position="97"/>
    </location>
</feature>
<accession>A0AAV4IJS3</accession>